<evidence type="ECO:0000256" key="1">
    <source>
        <dbReference type="ARBA" id="ARBA00010701"/>
    </source>
</evidence>
<dbReference type="RefSeq" id="XP_026727857.1">
    <property type="nucleotide sequence ID" value="XM_026872056.1"/>
</dbReference>
<feature type="active site" description="Charge relay system" evidence="8">
    <location>
        <position position="346"/>
    </location>
</feature>
<dbReference type="OrthoDB" id="9974421at2759"/>
<accession>A0A7E5VHR0</accession>
<evidence type="ECO:0000256" key="5">
    <source>
        <dbReference type="ARBA" id="ARBA00023098"/>
    </source>
</evidence>
<dbReference type="PANTHER" id="PTHR11005">
    <property type="entry name" value="LYSOSOMAL ACID LIPASE-RELATED"/>
    <property type="match status" value="1"/>
</dbReference>
<gene>
    <name evidence="11" type="primary">LOC113493979</name>
</gene>
<keyword evidence="5" id="KW-0443">Lipid metabolism</keyword>
<evidence type="ECO:0000256" key="7">
    <source>
        <dbReference type="PIRNR" id="PIRNR000862"/>
    </source>
</evidence>
<comment type="similarity">
    <text evidence="1 7">Belongs to the AB hydrolase superfamily. Lipase family.</text>
</comment>
<dbReference type="Pfam" id="PF04083">
    <property type="entry name" value="Abhydro_lipase"/>
    <property type="match status" value="1"/>
</dbReference>
<proteinExistence type="inferred from homology"/>
<keyword evidence="10" id="KW-1185">Reference proteome</keyword>
<evidence type="ECO:0000313" key="11">
    <source>
        <dbReference type="RefSeq" id="XP_026727857.1"/>
    </source>
</evidence>
<protein>
    <recommendedName>
        <fullName evidence="7">Lipase</fullName>
    </recommendedName>
</protein>
<dbReference type="GO" id="GO:0016788">
    <property type="term" value="F:hydrolase activity, acting on ester bonds"/>
    <property type="evidence" value="ECO:0007669"/>
    <property type="project" value="InterPro"/>
</dbReference>
<keyword evidence="2" id="KW-0732">Signal</keyword>
<dbReference type="AlphaFoldDB" id="A0A7E5VHR0"/>
<dbReference type="FunFam" id="3.40.50.1820:FF:000057">
    <property type="entry name" value="Lipase"/>
    <property type="match status" value="1"/>
</dbReference>
<dbReference type="GO" id="GO:0016042">
    <property type="term" value="P:lipid catabolic process"/>
    <property type="evidence" value="ECO:0007669"/>
    <property type="project" value="UniProtKB-KW"/>
</dbReference>
<evidence type="ECO:0000256" key="8">
    <source>
        <dbReference type="PIRSR" id="PIRSR000862-1"/>
    </source>
</evidence>
<evidence type="ECO:0000259" key="9">
    <source>
        <dbReference type="Pfam" id="PF04083"/>
    </source>
</evidence>
<evidence type="ECO:0000256" key="4">
    <source>
        <dbReference type="ARBA" id="ARBA00022963"/>
    </source>
</evidence>
<organism evidence="10 11">
    <name type="scientific">Trichoplusia ni</name>
    <name type="common">Cabbage looper</name>
    <dbReference type="NCBI Taxonomy" id="7111"/>
    <lineage>
        <taxon>Eukaryota</taxon>
        <taxon>Metazoa</taxon>
        <taxon>Ecdysozoa</taxon>
        <taxon>Arthropoda</taxon>
        <taxon>Hexapoda</taxon>
        <taxon>Insecta</taxon>
        <taxon>Pterygota</taxon>
        <taxon>Neoptera</taxon>
        <taxon>Endopterygota</taxon>
        <taxon>Lepidoptera</taxon>
        <taxon>Glossata</taxon>
        <taxon>Ditrysia</taxon>
        <taxon>Noctuoidea</taxon>
        <taxon>Noctuidae</taxon>
        <taxon>Plusiinae</taxon>
        <taxon>Trichoplusia</taxon>
    </lineage>
</organism>
<dbReference type="SUPFAM" id="SSF53474">
    <property type="entry name" value="alpha/beta-Hydrolases"/>
    <property type="match status" value="1"/>
</dbReference>
<keyword evidence="6" id="KW-0325">Glycoprotein</keyword>
<keyword evidence="4 7" id="KW-0442">Lipid degradation</keyword>
<dbReference type="InterPro" id="IPR025483">
    <property type="entry name" value="Lipase_euk"/>
</dbReference>
<dbReference type="Gene3D" id="3.40.50.1820">
    <property type="entry name" value="alpha/beta hydrolase"/>
    <property type="match status" value="1"/>
</dbReference>
<keyword evidence="3 7" id="KW-0378">Hydrolase</keyword>
<evidence type="ECO:0000256" key="6">
    <source>
        <dbReference type="ARBA" id="ARBA00023180"/>
    </source>
</evidence>
<dbReference type="KEGG" id="tnl:113493979"/>
<dbReference type="GeneID" id="113493979"/>
<name>A0A7E5VHR0_TRINI</name>
<feature type="domain" description="Partial AB-hydrolase lipase" evidence="9">
    <location>
        <begin position="42"/>
        <end position="98"/>
    </location>
</feature>
<feature type="active site" description="Charge relay system" evidence="8">
    <location>
        <position position="377"/>
    </location>
</feature>
<dbReference type="InParanoid" id="A0A7E5VHR0"/>
<evidence type="ECO:0000313" key="10">
    <source>
        <dbReference type="Proteomes" id="UP000322000"/>
    </source>
</evidence>
<reference evidence="11" key="1">
    <citation type="submission" date="2025-08" db="UniProtKB">
        <authorList>
            <consortium name="RefSeq"/>
        </authorList>
    </citation>
    <scope>IDENTIFICATION</scope>
</reference>
<dbReference type="InterPro" id="IPR029058">
    <property type="entry name" value="AB_hydrolase_fold"/>
</dbReference>
<evidence type="ECO:0000256" key="3">
    <source>
        <dbReference type="ARBA" id="ARBA00022801"/>
    </source>
</evidence>
<dbReference type="InterPro" id="IPR006693">
    <property type="entry name" value="AB_hydrolase_lipase"/>
</dbReference>
<dbReference type="PIRSF" id="PIRSF000862">
    <property type="entry name" value="Steryl_ester_lip"/>
    <property type="match status" value="1"/>
</dbReference>
<dbReference type="Proteomes" id="UP000322000">
    <property type="component" value="Chromosome 5"/>
</dbReference>
<feature type="active site" description="Nucleophile" evidence="8">
    <location>
        <position position="176"/>
    </location>
</feature>
<sequence>MLDIDTSRPAIRPTKLVSYSIPQLRALKKALGFNEDTYLNFTELTDKYGYPTETHTVTTEDGYILKIFRILPKCSGTVKPYPVLLMHGFIDAADLWIAAGTRIGLGYVLASNCFDVWAVNGRGNDYSRKHVSLDPDKDPEFWNFTFDEHGYFDLPASIDYILRSTGKSKLFFVGHSQGSTLYFVMCSLKPEYNDKVRLAVQLGPVAWMKNLNHPLVLIAKQYVAIKAFLDGAGIREIFAGDRLIHFVLEFMCRYSPEFCEFGLSFATGYMPRTISIETVPVALSHVVRGSSVKNLAHFAQLIITGRFQRYDEGTEMNIERYGTRKPPEYNVSLVTSPVVLISAQSDSLSTVKDVDILAARLPNLVENFVVPKPYWSHHNHVWGITAPDLVHPKILDYFNKYV</sequence>
<evidence type="ECO:0000256" key="2">
    <source>
        <dbReference type="ARBA" id="ARBA00022729"/>
    </source>
</evidence>